<evidence type="ECO:0000256" key="3">
    <source>
        <dbReference type="ARBA" id="ARBA00021312"/>
    </source>
</evidence>
<comment type="similarity">
    <text evidence="2">Belongs to the ATPase A chain family.</text>
</comment>
<feature type="transmembrane region" description="Helical" evidence="13">
    <location>
        <begin position="208"/>
        <end position="230"/>
    </location>
</feature>
<evidence type="ECO:0000256" key="12">
    <source>
        <dbReference type="RuleBase" id="RU004450"/>
    </source>
</evidence>
<dbReference type="GO" id="GO:0005743">
    <property type="term" value="C:mitochondrial inner membrane"/>
    <property type="evidence" value="ECO:0007669"/>
    <property type="project" value="UniProtKB-SubCell"/>
</dbReference>
<keyword evidence="5" id="KW-0138">CF(0)</keyword>
<dbReference type="Pfam" id="PF00119">
    <property type="entry name" value="ATP-synt_A"/>
    <property type="match status" value="1"/>
</dbReference>
<dbReference type="NCBIfam" id="TIGR01131">
    <property type="entry name" value="ATP_synt_6_or_A"/>
    <property type="match status" value="1"/>
</dbReference>
<feature type="transmembrane region" description="Helical" evidence="13">
    <location>
        <begin position="136"/>
        <end position="158"/>
    </location>
</feature>
<organism evidence="14">
    <name type="scientific">Candida prachuapensis</name>
    <dbReference type="NCBI Taxonomy" id="536035"/>
    <lineage>
        <taxon>Eukaryota</taxon>
        <taxon>Fungi</taxon>
        <taxon>Dikarya</taxon>
        <taxon>Ascomycota</taxon>
        <taxon>Saccharomycotina</taxon>
        <taxon>Pichiomycetes</taxon>
        <taxon>Debaryomycetaceae</taxon>
        <taxon>Candida/Lodderomyces clade</taxon>
        <taxon>Candida</taxon>
    </lineage>
</organism>
<evidence type="ECO:0000256" key="11">
    <source>
        <dbReference type="ARBA" id="ARBA00023310"/>
    </source>
</evidence>
<reference evidence="14" key="1">
    <citation type="submission" date="2013-06" db="EMBL/GenBank/DDBJ databases">
        <authorList>
            <person name="Hegedusova E."/>
            <person name="Pfeiffer I."/>
            <person name="Valach M."/>
            <person name="Brejova B."/>
            <person name="Nosek J."/>
        </authorList>
    </citation>
    <scope>NUCLEOTIDE SEQUENCE</scope>
    <source>
        <strain evidence="14">WB15</strain>
    </source>
</reference>
<evidence type="ECO:0000256" key="6">
    <source>
        <dbReference type="ARBA" id="ARBA00022692"/>
    </source>
</evidence>
<evidence type="ECO:0000256" key="7">
    <source>
        <dbReference type="ARBA" id="ARBA00022781"/>
    </source>
</evidence>
<dbReference type="InterPro" id="IPR000568">
    <property type="entry name" value="ATP_synth_F0_asu"/>
</dbReference>
<dbReference type="EMBL" id="KF214632">
    <property type="protein sequence ID" value="AGW07373.1"/>
    <property type="molecule type" value="Genomic_DNA"/>
</dbReference>
<evidence type="ECO:0000256" key="10">
    <source>
        <dbReference type="ARBA" id="ARBA00023136"/>
    </source>
</evidence>
<gene>
    <name evidence="14" type="primary">atp6</name>
</gene>
<dbReference type="PANTHER" id="PTHR11410:SF0">
    <property type="entry name" value="ATP SYNTHASE SUBUNIT A"/>
    <property type="match status" value="1"/>
</dbReference>
<name>U3MF38_9ASCO</name>
<dbReference type="FunFam" id="1.20.120.220:FF:000003">
    <property type="entry name" value="ATP synthase subunit a"/>
    <property type="match status" value="1"/>
</dbReference>
<comment type="subcellular location">
    <subcellularLocation>
        <location evidence="1 12">Mitochondrion inner membrane</location>
        <topology evidence="1 12">Multi-pass membrane protein</topology>
    </subcellularLocation>
</comment>
<proteinExistence type="inferred from homology"/>
<keyword evidence="6 13" id="KW-0812">Transmembrane</keyword>
<dbReference type="SUPFAM" id="SSF81336">
    <property type="entry name" value="F1F0 ATP synthase subunit A"/>
    <property type="match status" value="1"/>
</dbReference>
<dbReference type="PANTHER" id="PTHR11410">
    <property type="entry name" value="ATP SYNTHASE SUBUNIT A"/>
    <property type="match status" value="1"/>
</dbReference>
<keyword evidence="10 13" id="KW-0472">Membrane</keyword>
<protein>
    <recommendedName>
        <fullName evidence="3 12">ATP synthase subunit a</fullName>
    </recommendedName>
</protein>
<keyword evidence="9" id="KW-0406">Ion transport</keyword>
<evidence type="ECO:0000256" key="2">
    <source>
        <dbReference type="ARBA" id="ARBA00006810"/>
    </source>
</evidence>
<evidence type="ECO:0000256" key="9">
    <source>
        <dbReference type="ARBA" id="ARBA00023065"/>
    </source>
</evidence>
<accession>U3MF38</accession>
<keyword evidence="8 13" id="KW-1133">Transmembrane helix</keyword>
<dbReference type="GO" id="GO:0045259">
    <property type="term" value="C:proton-transporting ATP synthase complex"/>
    <property type="evidence" value="ECO:0007669"/>
    <property type="project" value="UniProtKB-KW"/>
</dbReference>
<feature type="transmembrane region" description="Helical" evidence="13">
    <location>
        <begin position="102"/>
        <end position="124"/>
    </location>
</feature>
<dbReference type="Gene3D" id="1.20.120.220">
    <property type="entry name" value="ATP synthase, F0 complex, subunit A"/>
    <property type="match status" value="1"/>
</dbReference>
<keyword evidence="14" id="KW-0496">Mitochondrion</keyword>
<keyword evidence="4" id="KW-0813">Transport</keyword>
<keyword evidence="11" id="KW-0066">ATP synthesis</keyword>
<evidence type="ECO:0000256" key="4">
    <source>
        <dbReference type="ARBA" id="ARBA00022448"/>
    </source>
</evidence>
<dbReference type="GeneID" id="17046987"/>
<dbReference type="InterPro" id="IPR035908">
    <property type="entry name" value="F0_ATP_A_sf"/>
</dbReference>
<dbReference type="GO" id="GO:0046933">
    <property type="term" value="F:proton-transporting ATP synthase activity, rotational mechanism"/>
    <property type="evidence" value="ECO:0007669"/>
    <property type="project" value="TreeGrafter"/>
</dbReference>
<evidence type="ECO:0000256" key="1">
    <source>
        <dbReference type="ARBA" id="ARBA00004448"/>
    </source>
</evidence>
<geneLocation type="mitochondrion" evidence="14"/>
<dbReference type="AlphaFoldDB" id="U3MF38"/>
<feature type="transmembrane region" description="Helical" evidence="13">
    <location>
        <begin position="28"/>
        <end position="53"/>
    </location>
</feature>
<sequence>MFFSPLDQFEIKPLLMVNNYTTLAMTNYTVYLLVVAAMLMGYMSIMLNVKLAGSRWSVAMMSMYDTINSLVKSQMGRAGGMFFPLMFTMFNFMFMANTVSMMPYSFAMSAQVVPMVSFSVSLWLGNVMLGLYMHKWGFFATFVPSGTPTPLVPVLVLIETLSFTSRAMSLGTRLGANMLSGHTLMLILGSLMVSLMSSSMLGFAVGMVPMLAVVAITILEVGMAIMQAYVFSMLLSGYIKDSVSLH</sequence>
<feature type="transmembrane region" description="Helical" evidence="13">
    <location>
        <begin position="178"/>
        <end position="196"/>
    </location>
</feature>
<evidence type="ECO:0000256" key="13">
    <source>
        <dbReference type="SAM" id="Phobius"/>
    </source>
</evidence>
<keyword evidence="7" id="KW-0375">Hydrogen ion transport</keyword>
<evidence type="ECO:0000313" key="14">
    <source>
        <dbReference type="EMBL" id="AGW07373.1"/>
    </source>
</evidence>
<dbReference type="InterPro" id="IPR045083">
    <property type="entry name" value="ATP_synth_F0_asu_bact/mt"/>
</dbReference>
<feature type="transmembrane region" description="Helical" evidence="13">
    <location>
        <begin position="78"/>
        <end position="96"/>
    </location>
</feature>
<evidence type="ECO:0000256" key="8">
    <source>
        <dbReference type="ARBA" id="ARBA00022989"/>
    </source>
</evidence>
<dbReference type="PRINTS" id="PR00123">
    <property type="entry name" value="ATPASEA"/>
</dbReference>
<evidence type="ECO:0000256" key="5">
    <source>
        <dbReference type="ARBA" id="ARBA00022547"/>
    </source>
</evidence>
<dbReference type="RefSeq" id="YP_008578730.1">
    <property type="nucleotide sequence ID" value="NC_022435.1"/>
</dbReference>
<dbReference type="CDD" id="cd00310">
    <property type="entry name" value="ATP-synt_Fo_a_6"/>
    <property type="match status" value="1"/>
</dbReference>